<evidence type="ECO:0000313" key="3">
    <source>
        <dbReference type="EMBL" id="TDO23650.1"/>
    </source>
</evidence>
<gene>
    <name evidence="3" type="ORF">BC659_3264</name>
</gene>
<protein>
    <submittedName>
        <fullName evidence="3">Uncharacterized protein</fullName>
    </submittedName>
</protein>
<dbReference type="RefSeq" id="WP_133475821.1">
    <property type="nucleotide sequence ID" value="NZ_SNWP01000015.1"/>
</dbReference>
<evidence type="ECO:0000256" key="1">
    <source>
        <dbReference type="SAM" id="MobiDB-lite"/>
    </source>
</evidence>
<evidence type="ECO:0000313" key="4">
    <source>
        <dbReference type="Proteomes" id="UP000295741"/>
    </source>
</evidence>
<dbReference type="EMBL" id="SNWP01000015">
    <property type="protein sequence ID" value="TDO23650.1"/>
    <property type="molecule type" value="Genomic_DNA"/>
</dbReference>
<accession>A0A4R6IN69</accession>
<name>A0A4R6IN69_9BACT</name>
<feature type="compositionally biased region" description="Low complexity" evidence="1">
    <location>
        <begin position="240"/>
        <end position="274"/>
    </location>
</feature>
<dbReference type="Proteomes" id="UP000295741">
    <property type="component" value="Unassembled WGS sequence"/>
</dbReference>
<dbReference type="AlphaFoldDB" id="A0A4R6IN69"/>
<dbReference type="OrthoDB" id="639821at2"/>
<keyword evidence="4" id="KW-1185">Reference proteome</keyword>
<proteinExistence type="predicted"/>
<feature type="region of interest" description="Disordered" evidence="1">
    <location>
        <begin position="234"/>
        <end position="290"/>
    </location>
</feature>
<organism evidence="3 4">
    <name type="scientific">Sediminibacterium goheungense</name>
    <dbReference type="NCBI Taxonomy" id="1086393"/>
    <lineage>
        <taxon>Bacteria</taxon>
        <taxon>Pseudomonadati</taxon>
        <taxon>Bacteroidota</taxon>
        <taxon>Chitinophagia</taxon>
        <taxon>Chitinophagales</taxon>
        <taxon>Chitinophagaceae</taxon>
        <taxon>Sediminibacterium</taxon>
    </lineage>
</organism>
<evidence type="ECO:0000256" key="2">
    <source>
        <dbReference type="SAM" id="SignalP"/>
    </source>
</evidence>
<sequence>MKLKFTLTSCLLVFLIAAGAQDLTGIWRGYFSSSNGLYREDVRHELYKYEVQIDQQANNALNGVTYSYKSTVFYGKAAFRGIYTVQTKNLILKETNLQEVKIGDKSEPCLMTCYLEYSKIGKLEVLQGTFSSVNDKTKVDCGSGKVYLERVKESDFELEPFLIKKKPESTARKTPIIGPLKNQASTKISAPKNTNPRKDNTVKAPVKTNTTKAATVPPKTTNVTKVVPPAISNTSKASVKQNTTTAQNKNNAKPKTTTTKPEIKSTPVTVTPPTASTWKPDATVSDRKKDTQIVKWERPPVSQGPIPKVLLERENKLIKTIYTNEKSFTVEIFDNGTIDNDTISLYHNNKLMISHGKLTYTPLKLTIDCSDEKQRHELIMVAENLGEIPPNSALMVITAGKKRYEIFLVSNEQRNAKVVVEYKQ</sequence>
<comment type="caution">
    <text evidence="3">The sequence shown here is derived from an EMBL/GenBank/DDBJ whole genome shotgun (WGS) entry which is preliminary data.</text>
</comment>
<feature type="chain" id="PRO_5020830902" evidence="2">
    <location>
        <begin position="21"/>
        <end position="424"/>
    </location>
</feature>
<feature type="signal peptide" evidence="2">
    <location>
        <begin position="1"/>
        <end position="20"/>
    </location>
</feature>
<reference evidence="3 4" key="1">
    <citation type="submission" date="2019-03" db="EMBL/GenBank/DDBJ databases">
        <title>Genomic Encyclopedia of Archaeal and Bacterial Type Strains, Phase II (KMG-II): from individual species to whole genera.</title>
        <authorList>
            <person name="Goeker M."/>
        </authorList>
    </citation>
    <scope>NUCLEOTIDE SEQUENCE [LARGE SCALE GENOMIC DNA]</scope>
    <source>
        <strain evidence="3 4">DSM 28323</strain>
    </source>
</reference>
<keyword evidence="2" id="KW-0732">Signal</keyword>